<feature type="signal peptide" evidence="2">
    <location>
        <begin position="1"/>
        <end position="28"/>
    </location>
</feature>
<protein>
    <recommendedName>
        <fullName evidence="5">Small secreted domain</fullName>
    </recommendedName>
</protein>
<sequence length="1295" mass="126313">MQTWAKRGLQSALVTGGLLMLGTGIASADEDVNPDRPASALDGSVTVPVKIDNNALGTPAGQRDLPELHHEAEVGRGALAEAVPRERVPAVVAEALSRAAARVSEQDTTRGNRANGDVVLPVDMSGNAVAAGGDAAVSNTSRQSAGHSKPVTSVSPHRTLSNNAVDLDYTSPVQITGNTVAAGADAESVNHAAQHATSDGDVTVDGRRGVLAGNALAGHGTTPAQFNGNALAGAGNATSHSTTASESTSGGVVTTSGQDSTLSGNAGAAPVAVPFRANGHAVSLAGNADAIGANATTPRAGAQRPDFNGNPTYLHTAGEDATLSGNIVQPALAGPAAGDCAAATGVGTADALCASAATATAGGGNRTNGANSVLSGGAGHAPVALPTQAGGAAGGVAGTANATRATTADTAAGGHTRTRGHDGVLSGTVLSAPAAGPTDMCANGTGVVGQAEVACDTIVRTTAGGDTGTTGHDSIIGGNGVIAPVALPVDGTTNGGAALGDSGFTATEYKETIAGGDNSTADDNAVLAANLVQAPFAGPAQVFGNGGGAVANTAADAAAVNRVVAGGNSTASGTGGTLSGNIAQAPATAPVQGFGAGASALGHGTENATGTTQATAGGAAVTDGAGGRGTGNVVTAPVAAAGQLFGDSAAVFGENRATATNDIDTVAGGDTTTSGQSGELAGNVVSPQALPIAQASGLGASGVAGHNTATGANDTFALAGGDIVTDGKWGYLAGNLFDVPTATVVQPHGDAVGAVASQSTGNSATVIDGASGGMSVTDGDHGQLSGLSHSIPVGTDAPLYNVPNEVIAEAMTNASHDSDITVGEDEPQFKLPPTGALPATALPKVPNPAELRGLFGRQEQVAVRSVDDPLTAVVKGMTGERGLAEGLANGLSTSLGSTLPVGQLPVSGLGGEAAARDLPVGPVSDSSAEDLTSRVPVGSVTDAISGVRGLVRGSAPRAARDLPVESVTDDLATDMRSAANGASVRGVVRAVPGGDRAVQSRNTRVAGVPVEKVTDENVADGVRRHEIGGGNPVGSMFDPAGVAQVVGQVRQSVRHLPVGQVTDDLLRQDLAAGAPGSLPLGSVVGGDDVQALANRVVTANEVTDILPTVPVERQEPAGPVLATGEGTDVLPGLPLSAPGPAGPVSAGQTSDLLPIKSVGRGIRASLPSRNLSLRDVPTTAIYNAIVDGLPVRGLPIKRAPQTRPAIPLRARALPASPAYAPPRLGAPVMPVREAVHGAFTGDLFQAPARDRLPVQTPALSGLDTLAALPTDVHGAPSLTDTQSKLAGLFGQFPIG</sequence>
<dbReference type="Proteomes" id="UP000199501">
    <property type="component" value="Unassembled WGS sequence"/>
</dbReference>
<organism evidence="3 4">
    <name type="scientific">Actinokineospora iranica</name>
    <dbReference type="NCBI Taxonomy" id="1271860"/>
    <lineage>
        <taxon>Bacteria</taxon>
        <taxon>Bacillati</taxon>
        <taxon>Actinomycetota</taxon>
        <taxon>Actinomycetes</taxon>
        <taxon>Pseudonocardiales</taxon>
        <taxon>Pseudonocardiaceae</taxon>
        <taxon>Actinokineospora</taxon>
    </lineage>
</organism>
<evidence type="ECO:0000313" key="3">
    <source>
        <dbReference type="EMBL" id="SDC81093.1"/>
    </source>
</evidence>
<evidence type="ECO:0008006" key="5">
    <source>
        <dbReference type="Google" id="ProtNLM"/>
    </source>
</evidence>
<evidence type="ECO:0000313" key="4">
    <source>
        <dbReference type="Proteomes" id="UP000199501"/>
    </source>
</evidence>
<reference evidence="4" key="1">
    <citation type="submission" date="2016-10" db="EMBL/GenBank/DDBJ databases">
        <authorList>
            <person name="Varghese N."/>
            <person name="Submissions S."/>
        </authorList>
    </citation>
    <scope>NUCLEOTIDE SEQUENCE [LARGE SCALE GENOMIC DNA]</scope>
    <source>
        <strain evidence="4">IBRC-M 10403</strain>
    </source>
</reference>
<keyword evidence="4" id="KW-1185">Reference proteome</keyword>
<proteinExistence type="predicted"/>
<feature type="compositionally biased region" description="Low complexity" evidence="1">
    <location>
        <begin position="229"/>
        <end position="261"/>
    </location>
</feature>
<accession>A0A1G6PLN9</accession>
<dbReference type="OrthoDB" id="3661198at2"/>
<feature type="region of interest" description="Disordered" evidence="1">
    <location>
        <begin position="229"/>
        <end position="264"/>
    </location>
</feature>
<feature type="region of interest" description="Disordered" evidence="1">
    <location>
        <begin position="133"/>
        <end position="158"/>
    </location>
</feature>
<evidence type="ECO:0000256" key="2">
    <source>
        <dbReference type="SAM" id="SignalP"/>
    </source>
</evidence>
<gene>
    <name evidence="3" type="ORF">SAMN05216174_104367</name>
</gene>
<evidence type="ECO:0000256" key="1">
    <source>
        <dbReference type="SAM" id="MobiDB-lite"/>
    </source>
</evidence>
<dbReference type="EMBL" id="FMZZ01000004">
    <property type="protein sequence ID" value="SDC81093.1"/>
    <property type="molecule type" value="Genomic_DNA"/>
</dbReference>
<dbReference type="STRING" id="1271860.SAMN05216174_104367"/>
<feature type="compositionally biased region" description="Polar residues" evidence="1">
    <location>
        <begin position="140"/>
        <end position="158"/>
    </location>
</feature>
<name>A0A1G6PLN9_9PSEU</name>
<dbReference type="RefSeq" id="WP_091450000.1">
    <property type="nucleotide sequence ID" value="NZ_FMZZ01000004.1"/>
</dbReference>
<feature type="chain" id="PRO_5011626063" description="Small secreted domain" evidence="2">
    <location>
        <begin position="29"/>
        <end position="1295"/>
    </location>
</feature>
<keyword evidence="2" id="KW-0732">Signal</keyword>